<feature type="binding site" evidence="4">
    <location>
        <begin position="220"/>
        <end position="222"/>
    </location>
    <ligand>
        <name>acetyl-CoA</name>
        <dbReference type="ChEBI" id="CHEBI:57288"/>
        <label>2</label>
    </ligand>
</feature>
<dbReference type="CDD" id="cd04301">
    <property type="entry name" value="NAT_SF"/>
    <property type="match status" value="2"/>
</dbReference>
<dbReference type="NCBIfam" id="TIGR03448">
    <property type="entry name" value="mycothiol_MshD"/>
    <property type="match status" value="1"/>
</dbReference>
<name>A0A1G7UM94_9ACTN</name>
<dbReference type="HAMAP" id="MF_01698">
    <property type="entry name" value="MshD"/>
    <property type="match status" value="1"/>
</dbReference>
<dbReference type="EC" id="2.3.1.189" evidence="4"/>
<dbReference type="InterPro" id="IPR017813">
    <property type="entry name" value="Mycothiol_AcTrfase"/>
</dbReference>
<keyword evidence="7" id="KW-1185">Reference proteome</keyword>
<evidence type="ECO:0000313" key="6">
    <source>
        <dbReference type="EMBL" id="SDG47830.1"/>
    </source>
</evidence>
<dbReference type="InterPro" id="IPR050832">
    <property type="entry name" value="Bact_Acetyltransf"/>
</dbReference>
<evidence type="ECO:0000259" key="5">
    <source>
        <dbReference type="PROSITE" id="PS51186"/>
    </source>
</evidence>
<feature type="domain" description="N-acetyltransferase" evidence="5">
    <location>
        <begin position="1"/>
        <end position="133"/>
    </location>
</feature>
<sequence length="287" mass="31341">MLALVEAAAESDGVRPLNEHAMLHLRYGGGGEARAVLLYDDTTLVGYAHIDLADPDEGPSGELVIAPGHRRRGHGRALLSAALDLTGGRLRLWAHGDHPGAVRLAASLGLTRARSLWQMRRSLSAAIPTATVPDGVRLRTFVPGQDEDAWIALNALAFAHHPEQGSWRRPDLERREQEPWFDPAGFFVAERGGRLAGFHWTKVHRDGEHADDPIGEVYVVGVDPSEQGSGLGRALTLTGLNHLRALGLSQVMLYVDEENVPAIRLYESLGFARWNTDVMYGTTFDKA</sequence>
<dbReference type="SUPFAM" id="SSF55729">
    <property type="entry name" value="Acyl-CoA N-acyltransferases (Nat)"/>
    <property type="match status" value="1"/>
</dbReference>
<dbReference type="PROSITE" id="PS51186">
    <property type="entry name" value="GNAT"/>
    <property type="match status" value="2"/>
</dbReference>
<comment type="similarity">
    <text evidence="4">Belongs to the acetyltransferase family. MshD subfamily.</text>
</comment>
<dbReference type="GO" id="GO:0010125">
    <property type="term" value="P:mycothiol biosynthetic process"/>
    <property type="evidence" value="ECO:0007669"/>
    <property type="project" value="UniProtKB-UniRule"/>
</dbReference>
<dbReference type="Pfam" id="PF00583">
    <property type="entry name" value="Acetyltransf_1"/>
    <property type="match status" value="2"/>
</dbReference>
<feature type="binding site" evidence="4">
    <location>
        <begin position="227"/>
        <end position="233"/>
    </location>
    <ligand>
        <name>acetyl-CoA</name>
        <dbReference type="ChEBI" id="CHEBI:57288"/>
        <label>2</label>
    </ligand>
</feature>
<feature type="binding site" evidence="4">
    <location>
        <position position="19"/>
    </location>
    <ligand>
        <name>1D-myo-inositol 2-(L-cysteinylamino)-2-deoxy-alpha-D-glucopyranoside</name>
        <dbReference type="ChEBI" id="CHEBI:58887"/>
    </ligand>
</feature>
<keyword evidence="1 4" id="KW-0808">Transferase</keyword>
<keyword evidence="2 4" id="KW-0677">Repeat</keyword>
<feature type="binding site" evidence="4">
    <location>
        <begin position="259"/>
        <end position="264"/>
    </location>
    <ligand>
        <name>acetyl-CoA</name>
        <dbReference type="ChEBI" id="CHEBI:57288"/>
        <label>2</label>
    </ligand>
</feature>
<feature type="binding site" evidence="4">
    <location>
        <position position="202"/>
    </location>
    <ligand>
        <name>1D-myo-inositol 2-(L-cysteinylamino)-2-deoxy-alpha-D-glucopyranoside</name>
        <dbReference type="ChEBI" id="CHEBI:58887"/>
    </ligand>
</feature>
<protein>
    <recommendedName>
        <fullName evidence="4">Mycothiol acetyltransferase</fullName>
        <shortName evidence="4">MSH acetyltransferase</shortName>
        <ecNumber evidence="4">2.3.1.189</ecNumber>
    </recommendedName>
    <alternativeName>
        <fullName evidence="4">Mycothiol synthase</fullName>
    </alternativeName>
</protein>
<feature type="domain" description="N-acetyltransferase" evidence="5">
    <location>
        <begin position="136"/>
        <end position="287"/>
    </location>
</feature>
<dbReference type="EMBL" id="FNCN01000004">
    <property type="protein sequence ID" value="SDG47830.1"/>
    <property type="molecule type" value="Genomic_DNA"/>
</dbReference>
<comment type="catalytic activity">
    <reaction evidence="4">
        <text>1D-myo-inositol 2-(L-cysteinylamino)-2-deoxy-alpha-D-glucopyranoside + acetyl-CoA = mycothiol + CoA + H(+)</text>
        <dbReference type="Rhea" id="RHEA:26172"/>
        <dbReference type="ChEBI" id="CHEBI:15378"/>
        <dbReference type="ChEBI" id="CHEBI:16768"/>
        <dbReference type="ChEBI" id="CHEBI:57287"/>
        <dbReference type="ChEBI" id="CHEBI:57288"/>
        <dbReference type="ChEBI" id="CHEBI:58887"/>
        <dbReference type="EC" id="2.3.1.189"/>
    </reaction>
</comment>
<dbReference type="InterPro" id="IPR000182">
    <property type="entry name" value="GNAT_dom"/>
</dbReference>
<dbReference type="Gene3D" id="3.40.630.30">
    <property type="match status" value="1"/>
</dbReference>
<comment type="function">
    <text evidence="4">Catalyzes the transfer of acetyl from acetyl-CoA to desacetylmycothiol (Cys-GlcN-Ins) to form mycothiol.</text>
</comment>
<organism evidence="6 7">
    <name type="scientific">Sinosporangium album</name>
    <dbReference type="NCBI Taxonomy" id="504805"/>
    <lineage>
        <taxon>Bacteria</taxon>
        <taxon>Bacillati</taxon>
        <taxon>Actinomycetota</taxon>
        <taxon>Actinomycetes</taxon>
        <taxon>Streptosporangiales</taxon>
        <taxon>Streptosporangiaceae</taxon>
        <taxon>Sinosporangium</taxon>
    </lineage>
</organism>
<comment type="subunit">
    <text evidence="4">Monomer.</text>
</comment>
<feature type="binding site" evidence="4">
    <location>
        <begin position="63"/>
        <end position="65"/>
    </location>
    <ligand>
        <name>acetyl-CoA</name>
        <dbReference type="ChEBI" id="CHEBI:57288"/>
        <label>1</label>
    </ligand>
</feature>
<dbReference type="AlphaFoldDB" id="A0A1G7UM94"/>
<evidence type="ECO:0000256" key="1">
    <source>
        <dbReference type="ARBA" id="ARBA00022679"/>
    </source>
</evidence>
<comment type="caution">
    <text evidence="4">Lacks conserved residue(s) required for the propagation of feature annotation.</text>
</comment>
<reference evidence="6 7" key="1">
    <citation type="submission" date="2016-10" db="EMBL/GenBank/DDBJ databases">
        <authorList>
            <person name="de Groot N.N."/>
        </authorList>
    </citation>
    <scope>NUCLEOTIDE SEQUENCE [LARGE SCALE GENOMIC DNA]</scope>
    <source>
        <strain evidence="6 7">CPCC 201354</strain>
    </source>
</reference>
<dbReference type="PANTHER" id="PTHR43877">
    <property type="entry name" value="AMINOALKYLPHOSPHONATE N-ACETYLTRANSFERASE-RELATED-RELATED"/>
    <property type="match status" value="1"/>
</dbReference>
<feature type="binding site" evidence="4">
    <location>
        <position position="216"/>
    </location>
    <ligand>
        <name>1D-myo-inositol 2-(L-cysteinylamino)-2-deoxy-alpha-D-glucopyranoside</name>
        <dbReference type="ChEBI" id="CHEBI:58887"/>
    </ligand>
</feature>
<evidence type="ECO:0000256" key="4">
    <source>
        <dbReference type="HAMAP-Rule" id="MF_01698"/>
    </source>
</evidence>
<evidence type="ECO:0000256" key="2">
    <source>
        <dbReference type="ARBA" id="ARBA00022737"/>
    </source>
</evidence>
<evidence type="ECO:0000256" key="3">
    <source>
        <dbReference type="ARBA" id="ARBA00023315"/>
    </source>
</evidence>
<accession>A0A1G7UM94</accession>
<feature type="binding site" evidence="4">
    <location>
        <position position="163"/>
    </location>
    <ligand>
        <name>1D-myo-inositol 2-(L-cysteinylamino)-2-deoxy-alpha-D-glucopyranoside</name>
        <dbReference type="ChEBI" id="CHEBI:58887"/>
    </ligand>
</feature>
<dbReference type="GO" id="GO:0035447">
    <property type="term" value="F:mycothiol synthase activity"/>
    <property type="evidence" value="ECO:0007669"/>
    <property type="project" value="UniProtKB-UniRule"/>
</dbReference>
<dbReference type="Proteomes" id="UP000198923">
    <property type="component" value="Unassembled WGS sequence"/>
</dbReference>
<keyword evidence="3 4" id="KW-0012">Acyltransferase</keyword>
<dbReference type="InterPro" id="IPR016181">
    <property type="entry name" value="Acyl_CoA_acyltransferase"/>
</dbReference>
<dbReference type="STRING" id="504805.SAMN05421505_104290"/>
<feature type="binding site" evidence="4">
    <location>
        <position position="254"/>
    </location>
    <ligand>
        <name>1D-myo-inositol 2-(L-cysteinylamino)-2-deoxy-alpha-D-glucopyranoside</name>
        <dbReference type="ChEBI" id="CHEBI:58887"/>
    </ligand>
</feature>
<proteinExistence type="inferred from homology"/>
<gene>
    <name evidence="4" type="primary">mshD</name>
    <name evidence="6" type="ORF">SAMN05421505_104290</name>
</gene>
<dbReference type="PIRSF" id="PIRSF021524">
    <property type="entry name" value="MSH_acetyltransferase"/>
    <property type="match status" value="1"/>
</dbReference>
<evidence type="ECO:0000313" key="7">
    <source>
        <dbReference type="Proteomes" id="UP000198923"/>
    </source>
</evidence>